<keyword evidence="3" id="KW-1185">Reference proteome</keyword>
<accession>X6M135</accession>
<reference evidence="2 3" key="1">
    <citation type="journal article" date="2013" name="Curr. Biol.">
        <title>The Genome of the Foraminiferan Reticulomyxa filosa.</title>
        <authorList>
            <person name="Glockner G."/>
            <person name="Hulsmann N."/>
            <person name="Schleicher M."/>
            <person name="Noegel A.A."/>
            <person name="Eichinger L."/>
            <person name="Gallinger C."/>
            <person name="Pawlowski J."/>
            <person name="Sierra R."/>
            <person name="Euteneuer U."/>
            <person name="Pillet L."/>
            <person name="Moustafa A."/>
            <person name="Platzer M."/>
            <person name="Groth M."/>
            <person name="Szafranski K."/>
            <person name="Schliwa M."/>
        </authorList>
    </citation>
    <scope>NUCLEOTIDE SEQUENCE [LARGE SCALE GENOMIC DNA]</scope>
</reference>
<dbReference type="InterPro" id="IPR036423">
    <property type="entry name" value="SOD-like_Cu/Zn_dom_sf"/>
</dbReference>
<comment type="caution">
    <text evidence="2">The sequence shown here is derived from an EMBL/GenBank/DDBJ whole genome shotgun (WGS) entry which is preliminary data.</text>
</comment>
<name>X6M135_RETFI</name>
<evidence type="ECO:0000256" key="1">
    <source>
        <dbReference type="SAM" id="Phobius"/>
    </source>
</evidence>
<keyword evidence="1" id="KW-0472">Membrane</keyword>
<dbReference type="GO" id="GO:0046872">
    <property type="term" value="F:metal ion binding"/>
    <property type="evidence" value="ECO:0007669"/>
    <property type="project" value="InterPro"/>
</dbReference>
<dbReference type="EMBL" id="ASPP01025645">
    <property type="protein sequence ID" value="ETO07858.1"/>
    <property type="molecule type" value="Genomic_DNA"/>
</dbReference>
<dbReference type="AlphaFoldDB" id="X6M135"/>
<feature type="transmembrane region" description="Helical" evidence="1">
    <location>
        <begin position="80"/>
        <end position="98"/>
    </location>
</feature>
<dbReference type="Gene3D" id="2.60.40.200">
    <property type="entry name" value="Superoxide dismutase, copper/zinc binding domain"/>
    <property type="match status" value="1"/>
</dbReference>
<keyword evidence="1" id="KW-0812">Transmembrane</keyword>
<organism evidence="2 3">
    <name type="scientific">Reticulomyxa filosa</name>
    <dbReference type="NCBI Taxonomy" id="46433"/>
    <lineage>
        <taxon>Eukaryota</taxon>
        <taxon>Sar</taxon>
        <taxon>Rhizaria</taxon>
        <taxon>Retaria</taxon>
        <taxon>Foraminifera</taxon>
        <taxon>Monothalamids</taxon>
        <taxon>Reticulomyxidae</taxon>
        <taxon>Reticulomyxa</taxon>
    </lineage>
</organism>
<evidence type="ECO:0000313" key="3">
    <source>
        <dbReference type="Proteomes" id="UP000023152"/>
    </source>
</evidence>
<gene>
    <name evidence="2" type="ORF">RFI_29532</name>
</gene>
<feature type="transmembrane region" description="Helical" evidence="1">
    <location>
        <begin position="50"/>
        <end position="68"/>
    </location>
</feature>
<keyword evidence="1" id="KW-1133">Transmembrane helix</keyword>
<dbReference type="Proteomes" id="UP000023152">
    <property type="component" value="Unassembled WGS sequence"/>
</dbReference>
<sequence>MGNRNVDLSANNTLSATVSSFGDITGDELVAKSVVFHCANNAKPAFCAPFITGVGVFIIIIIYCCYLFEKRDYFTQKNPFKLKLFFFGSFFCLDGYVLKADFSTAPGVNTQGNAYISLEGTFFLKKKLHILCFVIIFFVKKKSYAGQVQYQFDTYVFGGSDNCPGDLVNIWIGDAWTDGVNTAHSTQCSSSMYGTFYDPTNQCYAEVNKTDCMFCKSGGKFCGNSGYQYMTDLGHLLHKSAVLVCASTGKPLYCAKLQNVGVGIAQAKFADATGAQGVVVVRDGQVGINVDFSQAKANYLGTKVPTTCFDQGLKAHIHEHWNYESTTDQVGYTACDKSATGGHWDPWAACSTTTSYTAICKLTPSPSPTSACISVGGTVGNGKYICNTTNYAQDPFACEIGDWSGKYGKYVLGSDSRVSRSDHSPWEVDATELVGRSIVFHCADDNTRAFCAPFTLLNNTDGDDTKPTWSQSTQSGNTIEQASISSSWGSIVLTSTGHYLINANFSKYPCAARIGYGVFEG</sequence>
<protein>
    <submittedName>
        <fullName evidence="2">Uncharacterized protein</fullName>
    </submittedName>
</protein>
<dbReference type="GO" id="GO:0006801">
    <property type="term" value="P:superoxide metabolic process"/>
    <property type="evidence" value="ECO:0007669"/>
    <property type="project" value="InterPro"/>
</dbReference>
<dbReference type="OrthoDB" id="159229at2759"/>
<proteinExistence type="predicted"/>
<evidence type="ECO:0000313" key="2">
    <source>
        <dbReference type="EMBL" id="ETO07858.1"/>
    </source>
</evidence>